<comment type="function">
    <text evidence="6">Responsible for synthesis of pseudouridine from uracil.</text>
</comment>
<proteinExistence type="inferred from homology"/>
<dbReference type="CDD" id="cd00165">
    <property type="entry name" value="S4"/>
    <property type="match status" value="1"/>
</dbReference>
<evidence type="ECO:0000256" key="1">
    <source>
        <dbReference type="ARBA" id="ARBA00000073"/>
    </source>
</evidence>
<gene>
    <name evidence="8" type="ORF">Q3982_00790</name>
</gene>
<dbReference type="GO" id="GO:0000455">
    <property type="term" value="P:enzyme-directed rRNA pseudouridine synthesis"/>
    <property type="evidence" value="ECO:0007669"/>
    <property type="project" value="TreeGrafter"/>
</dbReference>
<dbReference type="Gene3D" id="3.30.2350.10">
    <property type="entry name" value="Pseudouridine synthase"/>
    <property type="match status" value="1"/>
</dbReference>
<keyword evidence="9" id="KW-1185">Reference proteome</keyword>
<dbReference type="InterPro" id="IPR050188">
    <property type="entry name" value="RluA_PseudoU_synthase"/>
</dbReference>
<dbReference type="Pfam" id="PF00849">
    <property type="entry name" value="PseudoU_synth_2"/>
    <property type="match status" value="1"/>
</dbReference>
<dbReference type="EMBL" id="JAUMVS010000005">
    <property type="protein sequence ID" value="MDO4841201.1"/>
    <property type="molecule type" value="Genomic_DNA"/>
</dbReference>
<reference evidence="8" key="1">
    <citation type="submission" date="2023-07" db="EMBL/GenBank/DDBJ databases">
        <title>Between Cages and Wild: Unraveling the Impact of Captivity on Animal Microbiomes and Antimicrobial Resistance.</title>
        <authorList>
            <person name="Schmartz G.P."/>
            <person name="Rehner J."/>
            <person name="Schuff M.J."/>
            <person name="Becker S.L."/>
            <person name="Kravczyk M."/>
            <person name="Gurevich A."/>
            <person name="Francke R."/>
            <person name="Mueller R."/>
            <person name="Keller V."/>
            <person name="Keller A."/>
        </authorList>
    </citation>
    <scope>NUCLEOTIDE SEQUENCE</scope>
    <source>
        <strain evidence="8">S12M_St_49</strain>
    </source>
</reference>
<dbReference type="Proteomes" id="UP001168575">
    <property type="component" value="Unassembled WGS sequence"/>
</dbReference>
<evidence type="ECO:0000259" key="7">
    <source>
        <dbReference type="SMART" id="SM00363"/>
    </source>
</evidence>
<name>A0AA43RI05_9ACTN</name>
<dbReference type="InterPro" id="IPR002942">
    <property type="entry name" value="S4_RNA-bd"/>
</dbReference>
<evidence type="ECO:0000256" key="6">
    <source>
        <dbReference type="RuleBase" id="RU362028"/>
    </source>
</evidence>
<comment type="caution">
    <text evidence="8">The sequence shown here is derived from an EMBL/GenBank/DDBJ whole genome shotgun (WGS) entry which is preliminary data.</text>
</comment>
<comment type="similarity">
    <text evidence="2 6">Belongs to the pseudouridine synthase RluA family.</text>
</comment>
<feature type="active site" evidence="4">
    <location>
        <position position="143"/>
    </location>
</feature>
<dbReference type="Pfam" id="PF01479">
    <property type="entry name" value="S4"/>
    <property type="match status" value="1"/>
</dbReference>
<dbReference type="GO" id="GO:0120159">
    <property type="term" value="F:rRNA pseudouridine synthase activity"/>
    <property type="evidence" value="ECO:0007669"/>
    <property type="project" value="UniProtKB-ARBA"/>
</dbReference>
<dbReference type="NCBIfam" id="TIGR00005">
    <property type="entry name" value="rluA_subfam"/>
    <property type="match status" value="1"/>
</dbReference>
<dbReference type="InterPro" id="IPR020103">
    <property type="entry name" value="PsdUridine_synth_cat_dom_sf"/>
</dbReference>
<evidence type="ECO:0000256" key="4">
    <source>
        <dbReference type="PIRSR" id="PIRSR606225-1"/>
    </source>
</evidence>
<dbReference type="CDD" id="cd02869">
    <property type="entry name" value="PseudoU_synth_RluA_like"/>
    <property type="match status" value="1"/>
</dbReference>
<dbReference type="InterPro" id="IPR006224">
    <property type="entry name" value="PsdUridine_synth_RluA-like_CS"/>
</dbReference>
<feature type="domain" description="RNA-binding S4" evidence="7">
    <location>
        <begin position="17"/>
        <end position="80"/>
    </location>
</feature>
<dbReference type="InterPro" id="IPR006145">
    <property type="entry name" value="PsdUridine_synth_RsuA/RluA"/>
</dbReference>
<comment type="catalytic activity">
    <reaction evidence="1 6">
        <text>a uridine in RNA = a pseudouridine in RNA</text>
        <dbReference type="Rhea" id="RHEA:48348"/>
        <dbReference type="Rhea" id="RHEA-COMP:12068"/>
        <dbReference type="Rhea" id="RHEA-COMP:12069"/>
        <dbReference type="ChEBI" id="CHEBI:65314"/>
        <dbReference type="ChEBI" id="CHEBI:65315"/>
    </reaction>
</comment>
<dbReference type="PROSITE" id="PS01129">
    <property type="entry name" value="PSI_RLU"/>
    <property type="match status" value="1"/>
</dbReference>
<dbReference type="InterPro" id="IPR006225">
    <property type="entry name" value="PsdUridine_synth_RluC/D"/>
</dbReference>
<evidence type="ECO:0000256" key="2">
    <source>
        <dbReference type="ARBA" id="ARBA00010876"/>
    </source>
</evidence>
<evidence type="ECO:0000256" key="3">
    <source>
        <dbReference type="ARBA" id="ARBA00023235"/>
    </source>
</evidence>
<dbReference type="GO" id="GO:0003723">
    <property type="term" value="F:RNA binding"/>
    <property type="evidence" value="ECO:0007669"/>
    <property type="project" value="UniProtKB-KW"/>
</dbReference>
<dbReference type="PROSITE" id="PS50889">
    <property type="entry name" value="S4"/>
    <property type="match status" value="1"/>
</dbReference>
<organism evidence="8 9">
    <name type="scientific">Phoenicibacter congonensis</name>
    <dbReference type="NCBI Taxonomy" id="1944646"/>
    <lineage>
        <taxon>Bacteria</taxon>
        <taxon>Bacillati</taxon>
        <taxon>Actinomycetota</taxon>
        <taxon>Coriobacteriia</taxon>
        <taxon>Eggerthellales</taxon>
        <taxon>Eggerthellaceae</taxon>
        <taxon>Phoenicibacter</taxon>
    </lineage>
</organism>
<evidence type="ECO:0000256" key="5">
    <source>
        <dbReference type="PROSITE-ProRule" id="PRU00182"/>
    </source>
</evidence>
<keyword evidence="5" id="KW-0694">RNA-binding</keyword>
<evidence type="ECO:0000313" key="8">
    <source>
        <dbReference type="EMBL" id="MDO4841201.1"/>
    </source>
</evidence>
<dbReference type="Gene3D" id="3.10.290.10">
    <property type="entry name" value="RNA-binding S4 domain"/>
    <property type="match status" value="1"/>
</dbReference>
<keyword evidence="3 6" id="KW-0413">Isomerase</keyword>
<accession>A0AA43RI05</accession>
<dbReference type="PANTHER" id="PTHR21600">
    <property type="entry name" value="MITOCHONDRIAL RNA PSEUDOURIDINE SYNTHASE"/>
    <property type="match status" value="1"/>
</dbReference>
<dbReference type="InterPro" id="IPR036986">
    <property type="entry name" value="S4_RNA-bd_sf"/>
</dbReference>
<dbReference type="SUPFAM" id="SSF55174">
    <property type="entry name" value="Alpha-L RNA-binding motif"/>
    <property type="match status" value="1"/>
</dbReference>
<evidence type="ECO:0000313" key="9">
    <source>
        <dbReference type="Proteomes" id="UP001168575"/>
    </source>
</evidence>
<dbReference type="PANTHER" id="PTHR21600:SF44">
    <property type="entry name" value="RIBOSOMAL LARGE SUBUNIT PSEUDOURIDINE SYNTHASE D"/>
    <property type="match status" value="1"/>
</dbReference>
<protein>
    <recommendedName>
        <fullName evidence="6">Pseudouridine synthase</fullName>
        <ecNumber evidence="6">5.4.99.-</ecNumber>
    </recommendedName>
</protein>
<sequence>MALINEKYEVTLEDGGMRIDSVLCNRGFFESRSAAAKAVTSGLVLVNEKAVKKNYCVSPDDVISFTSKEEEAESVEAELIPLDIRYEDEHILVISKQSDLLTHPSNEAQKRTLMHALLQRYGKDGLCMCQGNEDRPGIVHRLDAHTSGLMICAKTNEAGEELIEQIRNREIDRRYLCLVHGIIRDDKAKIDAPIRRHSTHRTKMVVGDGEGSRNAITTFNCLGRYSSLTNDDGYTLLECKLFTGRTHQIRVHMQFIKHPVVGDPLYSSYSPKAKSASLGLTRQFLHSTHLEFNHPITGEKLVFEDKLPGDLHVALESINNRLFEETPLYDGYSHLI</sequence>
<dbReference type="AlphaFoldDB" id="A0AA43RI05"/>
<dbReference type="SMART" id="SM00363">
    <property type="entry name" value="S4"/>
    <property type="match status" value="1"/>
</dbReference>
<dbReference type="EC" id="5.4.99.-" evidence="6"/>
<dbReference type="SUPFAM" id="SSF55120">
    <property type="entry name" value="Pseudouridine synthase"/>
    <property type="match status" value="1"/>
</dbReference>